<name>A0A0E3PQ37_9EURY</name>
<accession>A0A0E3PQ37</accession>
<dbReference type="KEGG" id="msj:MSSAC_2842"/>
<gene>
    <name evidence="1" type="ORF">MSSAC_2842</name>
</gene>
<dbReference type="STRING" id="1434118.MSSAC_2842"/>
<evidence type="ECO:0000313" key="2">
    <source>
        <dbReference type="Proteomes" id="UP000033123"/>
    </source>
</evidence>
<dbReference type="HOGENOM" id="CLU_3227877_0_0_2"/>
<proteinExistence type="predicted"/>
<protein>
    <submittedName>
        <fullName evidence="1">Uncharacterized protein</fullName>
    </submittedName>
</protein>
<dbReference type="AlphaFoldDB" id="A0A0E3PQ37"/>
<sequence>MTCFPREEQDWIRANYEDEYEERKEKNRLSKNLFFVGLFNIAI</sequence>
<dbReference type="Proteomes" id="UP000033123">
    <property type="component" value="Chromosome"/>
</dbReference>
<organism evidence="1 2">
    <name type="scientific">Methanosarcina siciliae C2J</name>
    <dbReference type="NCBI Taxonomy" id="1434118"/>
    <lineage>
        <taxon>Archaea</taxon>
        <taxon>Methanobacteriati</taxon>
        <taxon>Methanobacteriota</taxon>
        <taxon>Stenosarchaea group</taxon>
        <taxon>Methanomicrobia</taxon>
        <taxon>Methanosarcinales</taxon>
        <taxon>Methanosarcinaceae</taxon>
        <taxon>Methanosarcina</taxon>
    </lineage>
</organism>
<evidence type="ECO:0000313" key="1">
    <source>
        <dbReference type="EMBL" id="AKB37432.1"/>
    </source>
</evidence>
<reference evidence="1 2" key="1">
    <citation type="submission" date="2014-07" db="EMBL/GenBank/DDBJ databases">
        <title>Methanogenic archaea and the global carbon cycle.</title>
        <authorList>
            <person name="Henriksen J.R."/>
            <person name="Luke J."/>
            <person name="Reinhart S."/>
            <person name="Benedict M.N."/>
            <person name="Youngblut N.D."/>
            <person name="Metcalf M.E."/>
            <person name="Whitaker R.J."/>
            <person name="Metcalf W.W."/>
        </authorList>
    </citation>
    <scope>NUCLEOTIDE SEQUENCE [LARGE SCALE GENOMIC DNA]</scope>
    <source>
        <strain evidence="1 2">C2J</strain>
    </source>
</reference>
<dbReference type="EMBL" id="CP009508">
    <property type="protein sequence ID" value="AKB37432.1"/>
    <property type="molecule type" value="Genomic_DNA"/>
</dbReference>
<dbReference type="PATRIC" id="fig|1434118.4.peg.3689"/>